<evidence type="ECO:0000313" key="1">
    <source>
        <dbReference type="EMBL" id="GCE12956.1"/>
    </source>
</evidence>
<accession>A0A402A1M2</accession>
<evidence type="ECO:0000313" key="2">
    <source>
        <dbReference type="Proteomes" id="UP000287352"/>
    </source>
</evidence>
<dbReference type="AlphaFoldDB" id="A0A402A1M2"/>
<keyword evidence="2" id="KW-1185">Reference proteome</keyword>
<name>A0A402A1M2_9CHLR</name>
<dbReference type="Proteomes" id="UP000287352">
    <property type="component" value="Unassembled WGS sequence"/>
</dbReference>
<gene>
    <name evidence="1" type="ORF">KTT_28150</name>
</gene>
<dbReference type="EMBL" id="BIFR01000001">
    <property type="protein sequence ID" value="GCE12956.1"/>
    <property type="molecule type" value="Genomic_DNA"/>
</dbReference>
<sequence length="101" mass="11127">MGTLSGRDCGLVPVRGDNELSESRNHFSVADDTGQTAVTPEKLPDAVFSFSLSSFQCENLFGHQRANLELKSPVSFLSLCFTQEAPPWHLFLSFLSPCFTL</sequence>
<proteinExistence type="predicted"/>
<reference evidence="2" key="1">
    <citation type="submission" date="2018-12" db="EMBL/GenBank/DDBJ databases">
        <title>Tengunoibacter tsumagoiensis gen. nov., sp. nov., Dictyobacter kobayashii sp. nov., D. alpinus sp. nov., and D. joshuensis sp. nov. and description of Dictyobacteraceae fam. nov. within the order Ktedonobacterales isolated from Tengu-no-mugimeshi.</title>
        <authorList>
            <person name="Wang C.M."/>
            <person name="Zheng Y."/>
            <person name="Sakai Y."/>
            <person name="Toyoda A."/>
            <person name="Minakuchi Y."/>
            <person name="Abe K."/>
            <person name="Yokota A."/>
            <person name="Yabe S."/>
        </authorList>
    </citation>
    <scope>NUCLEOTIDE SEQUENCE [LARGE SCALE GENOMIC DNA]</scope>
    <source>
        <strain evidence="2">Uno3</strain>
    </source>
</reference>
<comment type="caution">
    <text evidence="1">The sequence shown here is derived from an EMBL/GenBank/DDBJ whole genome shotgun (WGS) entry which is preliminary data.</text>
</comment>
<organism evidence="1 2">
    <name type="scientific">Tengunoibacter tsumagoiensis</name>
    <dbReference type="NCBI Taxonomy" id="2014871"/>
    <lineage>
        <taxon>Bacteria</taxon>
        <taxon>Bacillati</taxon>
        <taxon>Chloroflexota</taxon>
        <taxon>Ktedonobacteria</taxon>
        <taxon>Ktedonobacterales</taxon>
        <taxon>Dictyobacteraceae</taxon>
        <taxon>Tengunoibacter</taxon>
    </lineage>
</organism>
<protein>
    <submittedName>
        <fullName evidence="1">Uncharacterized protein</fullName>
    </submittedName>
</protein>